<evidence type="ECO:0000256" key="12">
    <source>
        <dbReference type="ARBA" id="ARBA00044912"/>
    </source>
</evidence>
<comment type="caution">
    <text evidence="21">The sequence shown here is derived from an EMBL/GenBank/DDBJ whole genome shotgun (WGS) entry which is preliminary data.</text>
</comment>
<dbReference type="EMBL" id="WTPW01001988">
    <property type="protein sequence ID" value="KAF0403831.1"/>
    <property type="molecule type" value="Genomic_DNA"/>
</dbReference>
<evidence type="ECO:0000259" key="20">
    <source>
        <dbReference type="PROSITE" id="PS50850"/>
    </source>
</evidence>
<dbReference type="PROSITE" id="PS50850">
    <property type="entry name" value="MFS"/>
    <property type="match status" value="1"/>
</dbReference>
<comment type="catalytic activity">
    <reaction evidence="8">
        <text>L-aspartyl-L-lysine(out) = L-aspartyl-L-lysine(in)</text>
        <dbReference type="Rhea" id="RHEA:79411"/>
        <dbReference type="ChEBI" id="CHEBI:229953"/>
    </reaction>
</comment>
<evidence type="ECO:0000256" key="17">
    <source>
        <dbReference type="ARBA" id="ARBA00045709"/>
    </source>
</evidence>
<dbReference type="Proteomes" id="UP000439903">
    <property type="component" value="Unassembled WGS sequence"/>
</dbReference>
<evidence type="ECO:0000256" key="16">
    <source>
        <dbReference type="ARBA" id="ARBA00045018"/>
    </source>
</evidence>
<accession>A0A8H3X3W7</accession>
<feature type="transmembrane region" description="Helical" evidence="19">
    <location>
        <begin position="367"/>
        <end position="385"/>
    </location>
</feature>
<feature type="transmembrane region" description="Helical" evidence="19">
    <location>
        <begin position="326"/>
        <end position="347"/>
    </location>
</feature>
<evidence type="ECO:0000256" key="14">
    <source>
        <dbReference type="ARBA" id="ARBA00044924"/>
    </source>
</evidence>
<organism evidence="21 22">
    <name type="scientific">Gigaspora margarita</name>
    <dbReference type="NCBI Taxonomy" id="4874"/>
    <lineage>
        <taxon>Eukaryota</taxon>
        <taxon>Fungi</taxon>
        <taxon>Fungi incertae sedis</taxon>
        <taxon>Mucoromycota</taxon>
        <taxon>Glomeromycotina</taxon>
        <taxon>Glomeromycetes</taxon>
        <taxon>Diversisporales</taxon>
        <taxon>Gigasporaceae</taxon>
        <taxon>Gigaspora</taxon>
    </lineage>
</organism>
<dbReference type="InterPro" id="IPR020846">
    <property type="entry name" value="MFS_dom"/>
</dbReference>
<evidence type="ECO:0000256" key="9">
    <source>
        <dbReference type="ARBA" id="ARBA00044899"/>
    </source>
</evidence>
<dbReference type="OrthoDB" id="424834at2759"/>
<feature type="transmembrane region" description="Helical" evidence="19">
    <location>
        <begin position="146"/>
        <end position="167"/>
    </location>
</feature>
<comment type="catalytic activity">
    <reaction evidence="4">
        <text>L-alpha-aminoacyl-L-arginine(out) = L-alpha-aminoacyl-L-arginine(in)</text>
        <dbReference type="Rhea" id="RHEA:79367"/>
        <dbReference type="ChEBI" id="CHEBI:229968"/>
    </reaction>
</comment>
<evidence type="ECO:0000313" key="21">
    <source>
        <dbReference type="EMBL" id="KAF0403831.1"/>
    </source>
</evidence>
<evidence type="ECO:0000256" key="18">
    <source>
        <dbReference type="ARBA" id="ARBA00046376"/>
    </source>
</evidence>
<evidence type="ECO:0000256" key="2">
    <source>
        <dbReference type="ARBA" id="ARBA00044876"/>
    </source>
</evidence>
<comment type="catalytic activity">
    <reaction evidence="7">
        <text>L-alpha-aminoacyl-L-lysine(out) = L-alpha-aminoacyl-L-lysine(in)</text>
        <dbReference type="Rhea" id="RHEA:79383"/>
        <dbReference type="ChEBI" id="CHEBI:229966"/>
    </reaction>
</comment>
<comment type="catalytic activity">
    <reaction evidence="2">
        <text>L-lysyl-L-alanine(out) = L-lysyl-L-alanine(in)</text>
        <dbReference type="Rhea" id="RHEA:79399"/>
        <dbReference type="ChEBI" id="CHEBI:229954"/>
    </reaction>
</comment>
<proteinExistence type="predicted"/>
<comment type="catalytic activity">
    <reaction evidence="6">
        <text>L-lysyl-L-alpha-amino acid(out) = L-lysyl-L-alpha-amino acid(in)</text>
        <dbReference type="Rhea" id="RHEA:79387"/>
        <dbReference type="ChEBI" id="CHEBI:229965"/>
    </reaction>
</comment>
<comment type="catalytic activity">
    <reaction evidence="13">
        <text>L-alanyl-L-lysine(out) = L-alanyl-L-lysine(in)</text>
        <dbReference type="Rhea" id="RHEA:79415"/>
        <dbReference type="ChEBI" id="CHEBI:192470"/>
    </reaction>
</comment>
<comment type="catalytic activity">
    <reaction evidence="5">
        <text>L-alpha-aminoacyl-L-histidine(out) = L-alpha-aminoacyl-L-histidine(in)</text>
        <dbReference type="Rhea" id="RHEA:79375"/>
        <dbReference type="ChEBI" id="CHEBI:229967"/>
    </reaction>
</comment>
<evidence type="ECO:0000256" key="6">
    <source>
        <dbReference type="ARBA" id="ARBA00044891"/>
    </source>
</evidence>
<feature type="transmembrane region" description="Helical" evidence="19">
    <location>
        <begin position="587"/>
        <end position="608"/>
    </location>
</feature>
<evidence type="ECO:0000256" key="19">
    <source>
        <dbReference type="SAM" id="Phobius"/>
    </source>
</evidence>
<name>A0A8H3X3W7_GIGMA</name>
<feature type="transmembrane region" description="Helical" evidence="19">
    <location>
        <begin position="499"/>
        <end position="521"/>
    </location>
</feature>
<comment type="catalytic activity">
    <reaction evidence="12">
        <text>L-histidyl-L-alpha-amino acid(out) = L-histidyl-L-alpha-amino acid(in)</text>
        <dbReference type="Rhea" id="RHEA:79379"/>
        <dbReference type="ChEBI" id="CHEBI:229964"/>
    </reaction>
</comment>
<evidence type="ECO:0000256" key="4">
    <source>
        <dbReference type="ARBA" id="ARBA00044881"/>
    </source>
</evidence>
<evidence type="ECO:0000256" key="5">
    <source>
        <dbReference type="ARBA" id="ARBA00044884"/>
    </source>
</evidence>
<dbReference type="InterPro" id="IPR036259">
    <property type="entry name" value="MFS_trans_sf"/>
</dbReference>
<feature type="transmembrane region" description="Helical" evidence="19">
    <location>
        <begin position="267"/>
        <end position="289"/>
    </location>
</feature>
<feature type="transmembrane region" description="Helical" evidence="19">
    <location>
        <begin position="422"/>
        <end position="443"/>
    </location>
</feature>
<evidence type="ECO:0000256" key="7">
    <source>
        <dbReference type="ARBA" id="ARBA00044893"/>
    </source>
</evidence>
<dbReference type="PANTHER" id="PTHR23512">
    <property type="entry name" value="MAJOR FACILITATOR SUPERFAMILY DOMAIN-CONTAINING PROTEIN 1"/>
    <property type="match status" value="1"/>
</dbReference>
<comment type="function">
    <text evidence="17">Lysosomal dipeptide uniporter that selectively exports lysine, arginine or histidine-containing dipeptides with a net positive charge from the lysosome lumen into the cytosol. Could play a role in a specific type of protein O-glycosylation indirectly regulating macrophages migration and tissue invasion. Also essential for liver homeostasis.</text>
</comment>
<comment type="subcellular location">
    <subcellularLocation>
        <location evidence="1">Membrane</location>
        <topology evidence="1">Multi-pass membrane protein</topology>
    </subcellularLocation>
</comment>
<dbReference type="InterPro" id="IPR011701">
    <property type="entry name" value="MFS"/>
</dbReference>
<comment type="catalytic activity">
    <reaction evidence="14">
        <text>L-lysyl-glycine(out) = L-lysyl-glycine(in)</text>
        <dbReference type="Rhea" id="RHEA:79407"/>
        <dbReference type="ChEBI" id="CHEBI:191202"/>
    </reaction>
</comment>
<comment type="subunit">
    <text evidence="18">Homodimer. Interacts with lysosomal protein GLMP (via lumenal domain); the interaction starts while both proteins are still in the endoplasmic reticulum and is required for stabilization of MFSD1 in lysosomes but has no direct effect on its targeting to lysosomes or transporter activity.</text>
</comment>
<evidence type="ECO:0000313" key="22">
    <source>
        <dbReference type="Proteomes" id="UP000439903"/>
    </source>
</evidence>
<dbReference type="Gene3D" id="1.20.1250.20">
    <property type="entry name" value="MFS general substrate transporter like domains"/>
    <property type="match status" value="2"/>
</dbReference>
<feature type="transmembrane region" description="Helical" evidence="19">
    <location>
        <begin position="174"/>
        <end position="192"/>
    </location>
</feature>
<sequence>MAVEMGELDVSTVNKLKMLGGEESDEESDFLPSFTKPTRLPPSMSTLDVMNESADLLEDKEWLILNKRRLSTVSSLRDHSERFNDQTLGSRRGSFKLNNVDRIIKMCAMACACTFGIGSHFVSHIIGPMKGILMEQLNLTNTQFSLLVASFTLCNSVIPIVSGVLVAKFGTTRSSLVVTSIILIGTIIVTAACWTGRVGLMILGFTIFGSGLAPLTIVQETIIVQFFQGSGLGFALAAGMALGRLASFLATVLAVPLSMVPSFEYRMPFLVATFTCFLSWVMNIVYVCLLRHADNRIERTKEGAALYQVVENKTVHWNAIFTLSDIFWWLLVVGFLFGSCITPFLHLSSNIIKHRYDTTDLLGSWDASLIMLMPVIVYPFLGLFLDKYGHRLTILIFGSLAFLFTYLLLLTPPSIVHPLSPILLFAMAYSVVPLTMVTLIPLLTKHVSTGLGLYKSVDNIGATLCQTISGLLLDAHAEKKAYIIDENGVELGHEDDDLVALKMFAVLSLLSVISCCIFWWADKKYRGGSLDSINSGTNHDLHENTNYGQLRETEEINSEGRILSMSMIDETARSKSVISNKKKRITIYMWIMGLMLAICWIVFGVVAYEKAGVHANTKLDNAADE</sequence>
<feature type="transmembrane region" description="Helical" evidence="19">
    <location>
        <begin position="392"/>
        <end position="410"/>
    </location>
</feature>
<feature type="transmembrane region" description="Helical" evidence="19">
    <location>
        <begin position="106"/>
        <end position="126"/>
    </location>
</feature>
<evidence type="ECO:0000256" key="1">
    <source>
        <dbReference type="ARBA" id="ARBA00004141"/>
    </source>
</evidence>
<gene>
    <name evidence="21" type="ORF">F8M41_009181</name>
</gene>
<evidence type="ECO:0000256" key="8">
    <source>
        <dbReference type="ARBA" id="ARBA00044898"/>
    </source>
</evidence>
<reference evidence="21 22" key="1">
    <citation type="journal article" date="2019" name="Environ. Microbiol.">
        <title>At the nexus of three kingdoms: the genome of the mycorrhizal fungus Gigaspora margarita provides insights into plant, endobacterial and fungal interactions.</title>
        <authorList>
            <person name="Venice F."/>
            <person name="Ghignone S."/>
            <person name="Salvioli di Fossalunga A."/>
            <person name="Amselem J."/>
            <person name="Novero M."/>
            <person name="Xianan X."/>
            <person name="Sedzielewska Toro K."/>
            <person name="Morin E."/>
            <person name="Lipzen A."/>
            <person name="Grigoriev I.V."/>
            <person name="Henrissat B."/>
            <person name="Martin F.M."/>
            <person name="Bonfante P."/>
        </authorList>
    </citation>
    <scope>NUCLEOTIDE SEQUENCE [LARGE SCALE GENOMIC DNA]</scope>
    <source>
        <strain evidence="21 22">BEG34</strain>
    </source>
</reference>
<protein>
    <recommendedName>
        <fullName evidence="15">Lysosomal dipeptide transporter MFSD1</fullName>
    </recommendedName>
    <alternativeName>
        <fullName evidence="16">Major facilitator superfamily domain-containing protein 1</fullName>
    </alternativeName>
</protein>
<dbReference type="PANTHER" id="PTHR23512:SF12">
    <property type="entry name" value="TRANSPORTER, PUTATIVE (AFU_ORTHOLOGUE AFUA_4G00260)-RELATED"/>
    <property type="match status" value="1"/>
</dbReference>
<dbReference type="Pfam" id="PF07690">
    <property type="entry name" value="MFS_1"/>
    <property type="match status" value="1"/>
</dbReference>
<feature type="transmembrane region" description="Helical" evidence="19">
    <location>
        <begin position="230"/>
        <end position="255"/>
    </location>
</feature>
<feature type="transmembrane region" description="Helical" evidence="19">
    <location>
        <begin position="198"/>
        <end position="218"/>
    </location>
</feature>
<comment type="catalytic activity">
    <reaction evidence="10">
        <text>L-lysyl-L-lysine(out) = L-lysyl-L-lysine(in)</text>
        <dbReference type="Rhea" id="RHEA:79403"/>
        <dbReference type="ChEBI" id="CHEBI:229956"/>
    </reaction>
</comment>
<feature type="domain" description="Major facilitator superfamily (MFS) profile" evidence="20">
    <location>
        <begin position="108"/>
        <end position="526"/>
    </location>
</feature>
<evidence type="ECO:0000256" key="13">
    <source>
        <dbReference type="ARBA" id="ARBA00044919"/>
    </source>
</evidence>
<dbReference type="AlphaFoldDB" id="A0A8H3X3W7"/>
<keyword evidence="22" id="KW-1185">Reference proteome</keyword>
<dbReference type="InterPro" id="IPR052187">
    <property type="entry name" value="MFSD1"/>
</dbReference>
<evidence type="ECO:0000256" key="11">
    <source>
        <dbReference type="ARBA" id="ARBA00044903"/>
    </source>
</evidence>
<keyword evidence="19" id="KW-0812">Transmembrane</keyword>
<comment type="catalytic activity">
    <reaction evidence="9">
        <text>L-arginyl-L-alpha-amino acid(out) = L-arginyl-L-alpha-amino acid(in)</text>
        <dbReference type="Rhea" id="RHEA:79371"/>
        <dbReference type="ChEBI" id="CHEBI:84315"/>
    </reaction>
</comment>
<keyword evidence="19" id="KW-1133">Transmembrane helix</keyword>
<dbReference type="GO" id="GO:0016020">
    <property type="term" value="C:membrane"/>
    <property type="evidence" value="ECO:0007669"/>
    <property type="project" value="UniProtKB-SubCell"/>
</dbReference>
<comment type="catalytic activity">
    <reaction evidence="3">
        <text>L-histidyl-glycine(out) = L-histidyl-glycine(in)</text>
        <dbReference type="Rhea" id="RHEA:79395"/>
        <dbReference type="ChEBI" id="CHEBI:229957"/>
    </reaction>
</comment>
<evidence type="ECO:0000256" key="10">
    <source>
        <dbReference type="ARBA" id="ARBA00044900"/>
    </source>
</evidence>
<evidence type="ECO:0000256" key="15">
    <source>
        <dbReference type="ARBA" id="ARBA00044985"/>
    </source>
</evidence>
<dbReference type="GO" id="GO:0022857">
    <property type="term" value="F:transmembrane transporter activity"/>
    <property type="evidence" value="ECO:0007669"/>
    <property type="project" value="InterPro"/>
</dbReference>
<evidence type="ECO:0000256" key="3">
    <source>
        <dbReference type="ARBA" id="ARBA00044878"/>
    </source>
</evidence>
<dbReference type="SUPFAM" id="SSF103473">
    <property type="entry name" value="MFS general substrate transporter"/>
    <property type="match status" value="1"/>
</dbReference>
<comment type="catalytic activity">
    <reaction evidence="11">
        <text>L-arginyl-glycine(out) = L-arginyl-glycine(in)</text>
        <dbReference type="Rhea" id="RHEA:79391"/>
        <dbReference type="ChEBI" id="CHEBI:229955"/>
    </reaction>
</comment>
<keyword evidence="19" id="KW-0472">Membrane</keyword>